<dbReference type="Gene3D" id="3.40.50.720">
    <property type="entry name" value="NAD(P)-binding Rossmann-like Domain"/>
    <property type="match status" value="1"/>
</dbReference>
<reference evidence="3 4" key="1">
    <citation type="journal article" date="2013" name="Environ. Microbiol.">
        <title>Chloride and organic osmolytes: a hybrid strategy to cope with elevated salinities by the moderately halophilic, chloride-dependent bacterium Halobacillus halophilus.</title>
        <authorList>
            <person name="Saum S.H."/>
            <person name="Pfeiffer F."/>
            <person name="Palm P."/>
            <person name="Rampp M."/>
            <person name="Schuster S.C."/>
            <person name="Muller V."/>
            <person name="Oesterhelt D."/>
        </authorList>
    </citation>
    <scope>NUCLEOTIDE SEQUENCE [LARGE SCALE GENOMIC DNA]</scope>
    <source>
        <strain evidence="4">ATCC 35676 / DSM 2266 / JCM 20832 / KCTC 3685 / LMG 17431 / NBRC 102448 / NCIMB 2269</strain>
    </source>
</reference>
<evidence type="ECO:0000256" key="2">
    <source>
        <dbReference type="RuleBase" id="RU000363"/>
    </source>
</evidence>
<evidence type="ECO:0000313" key="4">
    <source>
        <dbReference type="Proteomes" id="UP000007397"/>
    </source>
</evidence>
<comment type="similarity">
    <text evidence="2">Belongs to the short-chain dehydrogenases/reductases (SDR) family.</text>
</comment>
<dbReference type="AlphaFoldDB" id="I0JRB9"/>
<dbReference type="Pfam" id="PF00106">
    <property type="entry name" value="adh_short"/>
    <property type="match status" value="1"/>
</dbReference>
<dbReference type="Proteomes" id="UP000007397">
    <property type="component" value="Chromosome"/>
</dbReference>
<proteinExistence type="inferred from homology"/>
<dbReference type="CDD" id="cd05327">
    <property type="entry name" value="retinol-DH_like_SDR_c_like"/>
    <property type="match status" value="1"/>
</dbReference>
<dbReference type="eggNOG" id="COG1028">
    <property type="taxonomic scope" value="Bacteria"/>
</dbReference>
<dbReference type="PANTHER" id="PTHR43157">
    <property type="entry name" value="PHOSPHATIDYLINOSITOL-GLYCAN BIOSYNTHESIS CLASS F PROTEIN-RELATED"/>
    <property type="match status" value="1"/>
</dbReference>
<dbReference type="PRINTS" id="PR00081">
    <property type="entry name" value="GDHRDH"/>
</dbReference>
<dbReference type="PANTHER" id="PTHR43157:SF31">
    <property type="entry name" value="PHOSPHATIDYLINOSITOL-GLYCAN BIOSYNTHESIS CLASS F PROTEIN"/>
    <property type="match status" value="1"/>
</dbReference>
<sequence>MQSHDHAISINESPSKIALVTGANSGMGLATTVELLKKDYYVVMLCRSEQRGKEALQIAKEQSNREHVELMLCDLGSLHSIRQFAEAFNERFSKLDALINNAGVVTTKRTTTSDGFESMLGINHLGHFLLTNLLLEKIKRSEQGRIVTVSSGAHKVGKIHFDDPHLKNNFSVIKGYGQSKLANILFTVKLDELLQNTTVKANCVHPGAVSTSLGINRDTGFGKTIHSVLRPFFQTPEQGADTAVYLATFPDLDVSGEYFYKREIIERSTLAQDKTLAENLWEWSEREIALKDKHLLQELKNS</sequence>
<dbReference type="InterPro" id="IPR036291">
    <property type="entry name" value="NAD(P)-bd_dom_sf"/>
</dbReference>
<dbReference type="EMBL" id="HE717023">
    <property type="protein sequence ID" value="CCG46689.1"/>
    <property type="molecule type" value="Genomic_DNA"/>
</dbReference>
<name>I0JRB9_HALH3</name>
<protein>
    <submittedName>
        <fullName evidence="3">Short-chain dehydrogenase/reductase family protein</fullName>
    </submittedName>
</protein>
<dbReference type="PATRIC" id="fig|866895.3.peg.3385"/>
<dbReference type="STRING" id="866895.HBHAL_4348"/>
<dbReference type="SUPFAM" id="SSF51735">
    <property type="entry name" value="NAD(P)-binding Rossmann-fold domains"/>
    <property type="match status" value="1"/>
</dbReference>
<dbReference type="HOGENOM" id="CLU_010194_44_5_9"/>
<keyword evidence="4" id="KW-1185">Reference proteome</keyword>
<organism evidence="3 4">
    <name type="scientific">Halobacillus halophilus (strain ATCC 35676 / DSM 2266 / JCM 20832 / KCTC 3685 / LMG 17431 / NBRC 102448 / NCIMB 2269)</name>
    <name type="common">Sporosarcina halophila</name>
    <dbReference type="NCBI Taxonomy" id="866895"/>
    <lineage>
        <taxon>Bacteria</taxon>
        <taxon>Bacillati</taxon>
        <taxon>Bacillota</taxon>
        <taxon>Bacilli</taxon>
        <taxon>Bacillales</taxon>
        <taxon>Bacillaceae</taxon>
        <taxon>Halobacillus</taxon>
    </lineage>
</organism>
<dbReference type="InterPro" id="IPR002347">
    <property type="entry name" value="SDR_fam"/>
</dbReference>
<dbReference type="KEGG" id="hhd:HBHAL_4348"/>
<accession>I0JRB9</accession>
<evidence type="ECO:0000313" key="3">
    <source>
        <dbReference type="EMBL" id="CCG46689.1"/>
    </source>
</evidence>
<dbReference type="GO" id="GO:0016491">
    <property type="term" value="F:oxidoreductase activity"/>
    <property type="evidence" value="ECO:0007669"/>
    <property type="project" value="UniProtKB-KW"/>
</dbReference>
<dbReference type="PRINTS" id="PR00080">
    <property type="entry name" value="SDRFAMILY"/>
</dbReference>
<keyword evidence="1" id="KW-0560">Oxidoreductase</keyword>
<evidence type="ECO:0000256" key="1">
    <source>
        <dbReference type="ARBA" id="ARBA00023002"/>
    </source>
</evidence>
<gene>
    <name evidence="3" type="ordered locus">HBHAL_4348</name>
</gene>